<dbReference type="EMBL" id="NJBA01000004">
    <property type="protein sequence ID" value="OWP50763.1"/>
    <property type="molecule type" value="Genomic_DNA"/>
</dbReference>
<comment type="subunit">
    <text evidence="4">Interacts with the cytoplasmic NapA precursor.</text>
</comment>
<dbReference type="PANTHER" id="PTHR38603">
    <property type="entry name" value="CHAPERONE NAPD"/>
    <property type="match status" value="1"/>
</dbReference>
<evidence type="ECO:0000256" key="3">
    <source>
        <dbReference type="ARBA" id="ARBA00023186"/>
    </source>
</evidence>
<sequence>MPDPQSVQIASLIIHTRPELLEAVKANLLRLPNLEVHQQSAQGKLVVVLEAEHETSILDNLNAIQNLPGVLNAVLIYHEIVESPESPQVEPEPALAQAGGAR</sequence>
<evidence type="ECO:0000313" key="6">
    <source>
        <dbReference type="Proteomes" id="UP000198145"/>
    </source>
</evidence>
<dbReference type="HAMAP" id="MF_02200">
    <property type="entry name" value="NapD"/>
    <property type="match status" value="1"/>
</dbReference>
<keyword evidence="2 4" id="KW-0963">Cytoplasm</keyword>
<comment type="caution">
    <text evidence="5">The sequence shown here is derived from an EMBL/GenBank/DDBJ whole genome shotgun (WGS) entry which is preliminary data.</text>
</comment>
<protein>
    <recommendedName>
        <fullName evidence="4">Chaperone NapD</fullName>
    </recommendedName>
    <alternativeName>
        <fullName evidence="4">NapA signal peptide-binding chaperone NapD</fullName>
    </alternativeName>
</protein>
<organism evidence="5 6">
    <name type="scientific">Pseudomonas nitroreducens</name>
    <dbReference type="NCBI Taxonomy" id="46680"/>
    <lineage>
        <taxon>Bacteria</taxon>
        <taxon>Pseudomonadati</taxon>
        <taxon>Pseudomonadota</taxon>
        <taxon>Gammaproteobacteria</taxon>
        <taxon>Pseudomonadales</taxon>
        <taxon>Pseudomonadaceae</taxon>
        <taxon>Pseudomonas</taxon>
    </lineage>
</organism>
<reference evidence="5 6" key="1">
    <citation type="submission" date="2017-06" db="EMBL/GenBank/DDBJ databases">
        <title>Draft genome of Pseudomonas nitroreducens DF05.</title>
        <authorList>
            <person name="Iyer R."/>
        </authorList>
    </citation>
    <scope>NUCLEOTIDE SEQUENCE [LARGE SCALE GENOMIC DNA]</scope>
    <source>
        <strain evidence="5 6">DF05</strain>
    </source>
</reference>
<keyword evidence="3 4" id="KW-0143">Chaperone</keyword>
<dbReference type="eggNOG" id="COG3062">
    <property type="taxonomic scope" value="Bacteria"/>
</dbReference>
<dbReference type="GO" id="GO:0051224">
    <property type="term" value="P:negative regulation of protein transport"/>
    <property type="evidence" value="ECO:0007669"/>
    <property type="project" value="UniProtKB-UniRule"/>
</dbReference>
<evidence type="ECO:0000256" key="1">
    <source>
        <dbReference type="ARBA" id="ARBA00004496"/>
    </source>
</evidence>
<comment type="similarity">
    <text evidence="4">Belongs to the NapD family.</text>
</comment>
<evidence type="ECO:0000313" key="5">
    <source>
        <dbReference type="EMBL" id="OWP50763.1"/>
    </source>
</evidence>
<dbReference type="AlphaFoldDB" id="A0A2D0AFB3"/>
<dbReference type="InterPro" id="IPR005623">
    <property type="entry name" value="Chaperone_NapD_NO3_reduct"/>
</dbReference>
<dbReference type="GO" id="GO:0005737">
    <property type="term" value="C:cytoplasm"/>
    <property type="evidence" value="ECO:0007669"/>
    <property type="project" value="UniProtKB-SubCell"/>
</dbReference>
<dbReference type="Pfam" id="PF03927">
    <property type="entry name" value="NapD"/>
    <property type="match status" value="1"/>
</dbReference>
<dbReference type="GO" id="GO:0005048">
    <property type="term" value="F:signal sequence binding"/>
    <property type="evidence" value="ECO:0007669"/>
    <property type="project" value="UniProtKB-UniRule"/>
</dbReference>
<accession>A0A2D0AFB3</accession>
<dbReference type="PANTHER" id="PTHR38603:SF1">
    <property type="entry name" value="CHAPERONE NAPD"/>
    <property type="match status" value="1"/>
</dbReference>
<dbReference type="FunFam" id="3.30.70.920:FF:000004">
    <property type="entry name" value="Chaperone NapD"/>
    <property type="match status" value="1"/>
</dbReference>
<dbReference type="Proteomes" id="UP000198145">
    <property type="component" value="Unassembled WGS sequence"/>
</dbReference>
<dbReference type="STRING" id="46680.GCA_000807755_05595"/>
<proteinExistence type="inferred from homology"/>
<name>A0A2D0AFB3_PSENT</name>
<evidence type="ECO:0000256" key="2">
    <source>
        <dbReference type="ARBA" id="ARBA00022490"/>
    </source>
</evidence>
<comment type="function">
    <text evidence="4">Chaperone for NapA, the catalytic subunit of the periplasmic nitrate reductase. It binds directly and specifically to the twin-arginine signal peptide of NapA, preventing premature interaction with the Tat translocase and premature export.</text>
</comment>
<evidence type="ECO:0000256" key="4">
    <source>
        <dbReference type="HAMAP-Rule" id="MF_02200"/>
    </source>
</evidence>
<dbReference type="RefSeq" id="WP_088418130.1">
    <property type="nucleotide sequence ID" value="NZ_NJBA01000004.1"/>
</dbReference>
<comment type="subcellular location">
    <subcellularLocation>
        <location evidence="1 4">Cytoplasm</location>
    </subcellularLocation>
</comment>
<dbReference type="Gene3D" id="3.30.70.920">
    <property type="match status" value="1"/>
</dbReference>
<gene>
    <name evidence="4" type="primary">napD</name>
    <name evidence="5" type="ORF">CEG18_14630</name>
</gene>